<dbReference type="Gene3D" id="3.90.1200.10">
    <property type="match status" value="1"/>
</dbReference>
<dbReference type="OrthoDB" id="4030632at2"/>
<dbReference type="PANTHER" id="PTHR21064:SF6">
    <property type="entry name" value="AMINOGLYCOSIDE PHOSPHOTRANSFERASE DOMAIN-CONTAINING PROTEIN"/>
    <property type="match status" value="1"/>
</dbReference>
<comment type="similarity">
    <text evidence="1">Belongs to the pseudomonas-type ThrB family.</text>
</comment>
<dbReference type="InterPro" id="IPR011009">
    <property type="entry name" value="Kinase-like_dom_sf"/>
</dbReference>
<dbReference type="SUPFAM" id="SSF56112">
    <property type="entry name" value="Protein kinase-like (PK-like)"/>
    <property type="match status" value="1"/>
</dbReference>
<proteinExistence type="inferred from homology"/>
<feature type="domain" description="Aminoglycoside phosphotransferase" evidence="2">
    <location>
        <begin position="32"/>
        <end position="255"/>
    </location>
</feature>
<dbReference type="EMBL" id="RBAH01000031">
    <property type="protein sequence ID" value="RKN70544.1"/>
    <property type="molecule type" value="Genomic_DNA"/>
</dbReference>
<protein>
    <submittedName>
        <fullName evidence="3">Aminoglycoside phosphotransferase</fullName>
    </submittedName>
</protein>
<name>A0A3B0BDY8_9BACL</name>
<keyword evidence="4" id="KW-1185">Reference proteome</keyword>
<dbReference type="GO" id="GO:0009088">
    <property type="term" value="P:threonine biosynthetic process"/>
    <property type="evidence" value="ECO:0007669"/>
    <property type="project" value="TreeGrafter"/>
</dbReference>
<comment type="caution">
    <text evidence="3">The sequence shown here is derived from an EMBL/GenBank/DDBJ whole genome shotgun (WGS) entry which is preliminary data.</text>
</comment>
<dbReference type="InterPro" id="IPR050249">
    <property type="entry name" value="Pseudomonas-type_ThrB"/>
</dbReference>
<evidence type="ECO:0000256" key="1">
    <source>
        <dbReference type="ARBA" id="ARBA00038240"/>
    </source>
</evidence>
<dbReference type="PANTHER" id="PTHR21064">
    <property type="entry name" value="AMINOGLYCOSIDE PHOSPHOTRANSFERASE DOMAIN-CONTAINING PROTEIN-RELATED"/>
    <property type="match status" value="1"/>
</dbReference>
<gene>
    <name evidence="3" type="ORF">D7M11_30185</name>
</gene>
<keyword evidence="3" id="KW-0808">Transferase</keyword>
<dbReference type="GO" id="GO:0004413">
    <property type="term" value="F:homoserine kinase activity"/>
    <property type="evidence" value="ECO:0007669"/>
    <property type="project" value="TreeGrafter"/>
</dbReference>
<reference evidence="3 4" key="1">
    <citation type="journal article" date="2007" name="Int. J. Syst. Evol. Microbiol.">
        <title>Paenibacillus ginsengarvi sp. nov., isolated from soil from ginseng cultivation.</title>
        <authorList>
            <person name="Yoon M.H."/>
            <person name="Ten L.N."/>
            <person name="Im W.T."/>
        </authorList>
    </citation>
    <scope>NUCLEOTIDE SEQUENCE [LARGE SCALE GENOMIC DNA]</scope>
    <source>
        <strain evidence="3 4">KCTC 13059</strain>
    </source>
</reference>
<sequence>MHSENDYKQIAAEALKKYSIKCDELVYLGKGDNATFRVSTSFSDLKYLIKIHCSTMEIITKEFIESELLWLEALASVPNLVLPTPLRNQDYELITEVRTNNEGLWRVTCYSWVNGEVLNRQPTSKETARLAVLMATLHKHSIQWDVPKSFDRPVYNSANLLSSLTKLRHNFDLMTIEQFTWLENTVQKIRSDIEKQIVTRDNWGIIHSDLHEGNYVFDRTHPRPIDFSACGYGFYLFDIAETFLHLYPENRKIFISTYNKEHQLHEIDVNLLESFFIWAIIRNFAFLSANPIEYEFLSKSIPSVIQNYCKKYLKGESFLLN</sequence>
<organism evidence="3 4">
    <name type="scientific">Paenibacillus ginsengarvi</name>
    <dbReference type="NCBI Taxonomy" id="400777"/>
    <lineage>
        <taxon>Bacteria</taxon>
        <taxon>Bacillati</taxon>
        <taxon>Bacillota</taxon>
        <taxon>Bacilli</taxon>
        <taxon>Bacillales</taxon>
        <taxon>Paenibacillaceae</taxon>
        <taxon>Paenibacillus</taxon>
    </lineage>
</organism>
<dbReference type="AlphaFoldDB" id="A0A3B0BDY8"/>
<dbReference type="InterPro" id="IPR002575">
    <property type="entry name" value="Aminoglycoside_PTrfase"/>
</dbReference>
<dbReference type="Pfam" id="PF01636">
    <property type="entry name" value="APH"/>
    <property type="match status" value="1"/>
</dbReference>
<dbReference type="Proteomes" id="UP000282311">
    <property type="component" value="Unassembled WGS sequence"/>
</dbReference>
<accession>A0A3B0BDY8</accession>
<evidence type="ECO:0000313" key="4">
    <source>
        <dbReference type="Proteomes" id="UP000282311"/>
    </source>
</evidence>
<evidence type="ECO:0000259" key="2">
    <source>
        <dbReference type="Pfam" id="PF01636"/>
    </source>
</evidence>
<evidence type="ECO:0000313" key="3">
    <source>
        <dbReference type="EMBL" id="RKN70544.1"/>
    </source>
</evidence>